<feature type="transmembrane region" description="Helical" evidence="6">
    <location>
        <begin position="133"/>
        <end position="156"/>
    </location>
</feature>
<gene>
    <name evidence="8" type="ORF">TPSB3V08_LOCUS1248</name>
</gene>
<dbReference type="GO" id="GO:0006865">
    <property type="term" value="P:amino acid transport"/>
    <property type="evidence" value="ECO:0007669"/>
    <property type="project" value="InterPro"/>
</dbReference>
<organism evidence="8">
    <name type="scientific">Timema poppense</name>
    <name type="common">Walking stick</name>
    <dbReference type="NCBI Taxonomy" id="170557"/>
    <lineage>
        <taxon>Eukaryota</taxon>
        <taxon>Metazoa</taxon>
        <taxon>Ecdysozoa</taxon>
        <taxon>Arthropoda</taxon>
        <taxon>Hexapoda</taxon>
        <taxon>Insecta</taxon>
        <taxon>Pterygota</taxon>
        <taxon>Neoptera</taxon>
        <taxon>Polyneoptera</taxon>
        <taxon>Phasmatodea</taxon>
        <taxon>Timematodea</taxon>
        <taxon>Timematoidea</taxon>
        <taxon>Timematidae</taxon>
        <taxon>Timema</taxon>
    </lineage>
</organism>
<dbReference type="PIRSF" id="PIRSF006060">
    <property type="entry name" value="AA_transporter"/>
    <property type="match status" value="1"/>
</dbReference>
<feature type="transmembrane region" description="Helical" evidence="6">
    <location>
        <begin position="460"/>
        <end position="480"/>
    </location>
</feature>
<dbReference type="GO" id="GO:0055085">
    <property type="term" value="P:transmembrane transport"/>
    <property type="evidence" value="ECO:0007669"/>
    <property type="project" value="InterPro"/>
</dbReference>
<dbReference type="PANTHER" id="PTHR43495:SF3">
    <property type="entry name" value="PHENYLALANINE-SPECIFIC PERMEASE"/>
    <property type="match status" value="1"/>
</dbReference>
<accession>A0A7R9CLL2</accession>
<feature type="transmembrane region" description="Helical" evidence="6">
    <location>
        <begin position="366"/>
        <end position="387"/>
    </location>
</feature>
<feature type="domain" description="Amino acid permease/ SLC12A" evidence="7">
    <location>
        <begin position="53"/>
        <end position="465"/>
    </location>
</feature>
<dbReference type="PROSITE" id="PS00218">
    <property type="entry name" value="AMINO_ACID_PERMEASE_1"/>
    <property type="match status" value="1"/>
</dbReference>
<feature type="transmembrane region" description="Helical" evidence="6">
    <location>
        <begin position="230"/>
        <end position="254"/>
    </location>
</feature>
<dbReference type="Pfam" id="PF00324">
    <property type="entry name" value="AA_permease"/>
    <property type="match status" value="1"/>
</dbReference>
<dbReference type="Gene3D" id="1.20.1740.10">
    <property type="entry name" value="Amino acid/polyamine transporter I"/>
    <property type="match status" value="1"/>
</dbReference>
<dbReference type="GO" id="GO:0016020">
    <property type="term" value="C:membrane"/>
    <property type="evidence" value="ECO:0007669"/>
    <property type="project" value="UniProtKB-SubCell"/>
</dbReference>
<feature type="transmembrane region" description="Helical" evidence="6">
    <location>
        <begin position="81"/>
        <end position="97"/>
    </location>
</feature>
<feature type="transmembrane region" description="Helical" evidence="6">
    <location>
        <begin position="275"/>
        <end position="297"/>
    </location>
</feature>
<dbReference type="InterPro" id="IPR004841">
    <property type="entry name" value="AA-permease/SLC12A_dom"/>
</dbReference>
<feature type="transmembrane region" description="Helical" evidence="6">
    <location>
        <begin position="56"/>
        <end position="75"/>
    </location>
</feature>
<keyword evidence="5 6" id="KW-0472">Membrane</keyword>
<feature type="transmembrane region" description="Helical" evidence="6">
    <location>
        <begin position="162"/>
        <end position="182"/>
    </location>
</feature>
<keyword evidence="3 6" id="KW-0812">Transmembrane</keyword>
<dbReference type="InterPro" id="IPR004840">
    <property type="entry name" value="Amino_acid_permease_CS"/>
</dbReference>
<dbReference type="FunFam" id="1.20.1740.10:FF:000001">
    <property type="entry name" value="Amino acid permease"/>
    <property type="match status" value="1"/>
</dbReference>
<dbReference type="NCBIfam" id="NF007602">
    <property type="entry name" value="PRK10249.1"/>
    <property type="match status" value="1"/>
</dbReference>
<proteinExistence type="predicted"/>
<protein>
    <recommendedName>
        <fullName evidence="7">Amino acid permease/ SLC12A domain-containing protein</fullName>
    </recommendedName>
</protein>
<dbReference type="EMBL" id="OD000428">
    <property type="protein sequence ID" value="CAD7397631.1"/>
    <property type="molecule type" value="Genomic_DNA"/>
</dbReference>
<feature type="transmembrane region" description="Helical" evidence="6">
    <location>
        <begin position="189"/>
        <end position="210"/>
    </location>
</feature>
<evidence type="ECO:0000256" key="6">
    <source>
        <dbReference type="SAM" id="Phobius"/>
    </source>
</evidence>
<evidence type="ECO:0000259" key="7">
    <source>
        <dbReference type="Pfam" id="PF00324"/>
    </source>
</evidence>
<evidence type="ECO:0000256" key="5">
    <source>
        <dbReference type="ARBA" id="ARBA00023136"/>
    </source>
</evidence>
<evidence type="ECO:0000256" key="3">
    <source>
        <dbReference type="ARBA" id="ARBA00022692"/>
    </source>
</evidence>
<feature type="transmembrane region" description="Helical" evidence="6">
    <location>
        <begin position="434"/>
        <end position="454"/>
    </location>
</feature>
<dbReference type="AlphaFoldDB" id="A0A7R9CLL2"/>
<dbReference type="PANTHER" id="PTHR43495">
    <property type="entry name" value="GABA PERMEASE"/>
    <property type="match status" value="1"/>
</dbReference>
<keyword evidence="4 6" id="KW-1133">Transmembrane helix</keyword>
<evidence type="ECO:0000313" key="8">
    <source>
        <dbReference type="EMBL" id="CAD7397631.1"/>
    </source>
</evidence>
<evidence type="ECO:0000256" key="4">
    <source>
        <dbReference type="ARBA" id="ARBA00022989"/>
    </source>
</evidence>
<evidence type="ECO:0000256" key="1">
    <source>
        <dbReference type="ARBA" id="ARBA00004141"/>
    </source>
</evidence>
<evidence type="ECO:0000256" key="2">
    <source>
        <dbReference type="ARBA" id="ARBA00022448"/>
    </source>
</evidence>
<comment type="subcellular location">
    <subcellularLocation>
        <location evidence="1">Membrane</location>
        <topology evidence="1">Multi-pass membrane protein</topology>
    </subcellularLocation>
</comment>
<sequence>MPRRLPLTWNLLLLTRSRQGKGVKDASSASDNSVSEASSEHIPTLQRGLQNRHIQLIALGGAIGTGLFLGIGPAIQMAGPAVLLGYGIAGIIAFLIMRQLGEMVVEEPVSGSFAHFAYKYWGPFAGFLSGWNYWVMFVLVGMAELTAAGIYMQYWLPDVPTWIWAAAFFIIINAVNLVNVRLYGETEFWFALIKVLAIIGMIGFGLWLLFSGHGGERASIDNLWKHGGFLATGWKGLIMSLAVIMFSFGGLELIGITAAEARDPHKSIPKAVNQVVYRILLFYIGSLVVLLALYPWVEVKSDSSPFVMIFHDMNSNLVASALNFVILVASLSVYNSGVYSNSRMLFGLSVQGNAPKFLTRISHRGVPVNSLLLSGGITSLVVLINYLLPKEAFGLLMALVVATLLLNWVMICLAHLKFRAAMRRKGRETQFKALLYPAGNYLCIAFLGMILVLMCTLDGMRLSAMLLPVWVAFLFVVFRLSHKKGM</sequence>
<feature type="transmembrane region" description="Helical" evidence="6">
    <location>
        <begin position="317"/>
        <end position="334"/>
    </location>
</feature>
<feature type="transmembrane region" description="Helical" evidence="6">
    <location>
        <begin position="393"/>
        <end position="413"/>
    </location>
</feature>
<name>A0A7R9CLL2_TIMPO</name>
<reference evidence="8" key="1">
    <citation type="submission" date="2020-11" db="EMBL/GenBank/DDBJ databases">
        <authorList>
            <person name="Tran Van P."/>
        </authorList>
    </citation>
    <scope>NUCLEOTIDE SEQUENCE</scope>
</reference>
<keyword evidence="2" id="KW-0813">Transport</keyword>